<comment type="caution">
    <text evidence="2">The sequence shown here is derived from an EMBL/GenBank/DDBJ whole genome shotgun (WGS) entry which is preliminary data.</text>
</comment>
<reference evidence="3" key="1">
    <citation type="journal article" date="2019" name="Int. J. Syst. Evol. Microbiol.">
        <title>The Global Catalogue of Microorganisms (GCM) 10K type strain sequencing project: providing services to taxonomists for standard genome sequencing and annotation.</title>
        <authorList>
            <consortium name="The Broad Institute Genomics Platform"/>
            <consortium name="The Broad Institute Genome Sequencing Center for Infectious Disease"/>
            <person name="Wu L."/>
            <person name="Ma J."/>
        </authorList>
    </citation>
    <scope>NUCLEOTIDE SEQUENCE [LARGE SCALE GENOMIC DNA]</scope>
    <source>
        <strain evidence="3">JCM 18715</strain>
    </source>
</reference>
<dbReference type="PANTHER" id="PTHR43737:SF1">
    <property type="entry name" value="DUF1501 DOMAIN-CONTAINING PROTEIN"/>
    <property type="match status" value="1"/>
</dbReference>
<feature type="region of interest" description="Disordered" evidence="1">
    <location>
        <begin position="12"/>
        <end position="50"/>
    </location>
</feature>
<dbReference type="InterPro" id="IPR014917">
    <property type="entry name" value="DUF1800"/>
</dbReference>
<evidence type="ECO:0000313" key="3">
    <source>
        <dbReference type="Proteomes" id="UP001500547"/>
    </source>
</evidence>
<sequence length="557" mass="60484">MSALTLLAACGGAGGGGSASSSPPATVTAENLPGSGQTAPPAAASDAQPSSADAARFLTQATFGIKSVSEINDLRAKGYPLWLWEQFNTGTMLHTSYLDQQRLRESGAKATEEMSYEAVWQQWLFGKDQLRARMAFALGEIVVISNIAPDIRPYAMSSYWDMLNRNAFGNYRQVLKDVTLHPAMGYYLNMINSEKEDTKTGAHPNENYAREVLQLFSIGLVKLNIDGTPQLDGSGKSIPTYDEATVKEFARAFTGWSYPNATKFDDAEEEVPAAWVSPMKPFPAQHDNGAKTLLNGTAIPAGQTPQKDLEDAIDNIFNHPNVGPFISRQLIQRLVTSNPSKDYIARVATVFNNDGTGVRGNLRAVVQAILLDAEARNAAAPVNFGKQREPVIRFANMLRALNAKSANGINMIHYLDSADNGLGQSPLLAPSVFNYFSPNYRAPGAIAKAGLYSPEFQITTETTAVGSLNFFADLFNNGGYGWGDSRLKLDTTELEALASTPSALTDRINALFCNYQMSSTMRSRMITMLTAMPANRSQRVKAALILTSLSPDFVVQR</sequence>
<gene>
    <name evidence="2" type="ORF">GCM10025770_36690</name>
</gene>
<accession>A0ABP9R4M2</accession>
<keyword evidence="3" id="KW-1185">Reference proteome</keyword>
<feature type="compositionally biased region" description="Polar residues" evidence="1">
    <location>
        <begin position="23"/>
        <end position="38"/>
    </location>
</feature>
<dbReference type="RefSeq" id="WP_345534564.1">
    <property type="nucleotide sequence ID" value="NZ_BAABLD010000017.1"/>
</dbReference>
<organism evidence="2 3">
    <name type="scientific">Viridibacterium curvum</name>
    <dbReference type="NCBI Taxonomy" id="1101404"/>
    <lineage>
        <taxon>Bacteria</taxon>
        <taxon>Pseudomonadati</taxon>
        <taxon>Pseudomonadota</taxon>
        <taxon>Betaproteobacteria</taxon>
        <taxon>Rhodocyclales</taxon>
        <taxon>Rhodocyclaceae</taxon>
        <taxon>Viridibacterium</taxon>
    </lineage>
</organism>
<dbReference type="EMBL" id="BAABLD010000017">
    <property type="protein sequence ID" value="GAA5171679.1"/>
    <property type="molecule type" value="Genomic_DNA"/>
</dbReference>
<dbReference type="Pfam" id="PF08811">
    <property type="entry name" value="DUF1800"/>
    <property type="match status" value="1"/>
</dbReference>
<dbReference type="Proteomes" id="UP001500547">
    <property type="component" value="Unassembled WGS sequence"/>
</dbReference>
<protein>
    <submittedName>
        <fullName evidence="2">DUF1800 domain-containing protein</fullName>
    </submittedName>
</protein>
<name>A0ABP9R4M2_9RHOO</name>
<evidence type="ECO:0000256" key="1">
    <source>
        <dbReference type="SAM" id="MobiDB-lite"/>
    </source>
</evidence>
<dbReference type="PANTHER" id="PTHR43737">
    <property type="entry name" value="BLL7424 PROTEIN"/>
    <property type="match status" value="1"/>
</dbReference>
<evidence type="ECO:0000313" key="2">
    <source>
        <dbReference type="EMBL" id="GAA5171679.1"/>
    </source>
</evidence>
<proteinExistence type="predicted"/>
<feature type="compositionally biased region" description="Low complexity" evidence="1">
    <location>
        <begin position="39"/>
        <end position="50"/>
    </location>
</feature>